<dbReference type="GO" id="GO:0016435">
    <property type="term" value="F:rRNA (guanine) methyltransferase activity"/>
    <property type="evidence" value="ECO:0007669"/>
    <property type="project" value="InterPro"/>
</dbReference>
<protein>
    <submittedName>
        <fullName evidence="10">18S rRNA (Guanine1575-N7)-methyltransferase</fullName>
        <ecNumber evidence="10">2.1.1.309</ecNumber>
    </submittedName>
</protein>
<dbReference type="GO" id="GO:0005730">
    <property type="term" value="C:nucleolus"/>
    <property type="evidence" value="ECO:0007669"/>
    <property type="project" value="TreeGrafter"/>
</dbReference>
<dbReference type="AlphaFoldDB" id="A0A9W8DNK9"/>
<dbReference type="FunFam" id="3.40.50.150:FF:000017">
    <property type="entry name" value="probable 18S rRNA (Guanine-N(7))-methyltransferase"/>
    <property type="match status" value="1"/>
</dbReference>
<keyword evidence="6 10" id="KW-0808">Transferase</keyword>
<evidence type="ECO:0000259" key="9">
    <source>
        <dbReference type="Pfam" id="PF08241"/>
    </source>
</evidence>
<evidence type="ECO:0000313" key="10">
    <source>
        <dbReference type="EMBL" id="KAJ1916167.1"/>
    </source>
</evidence>
<keyword evidence="11" id="KW-1185">Reference proteome</keyword>
<dbReference type="PANTHER" id="PTHR12734:SF0">
    <property type="entry name" value="18S RRNA (GUANINE-N(7))-METHYLTRANSFERASE-RELATED"/>
    <property type="match status" value="1"/>
</dbReference>
<evidence type="ECO:0000256" key="8">
    <source>
        <dbReference type="ARBA" id="ARBA00023242"/>
    </source>
</evidence>
<organism evidence="10 11">
    <name type="scientific">Mycoemilia scoparia</name>
    <dbReference type="NCBI Taxonomy" id="417184"/>
    <lineage>
        <taxon>Eukaryota</taxon>
        <taxon>Fungi</taxon>
        <taxon>Fungi incertae sedis</taxon>
        <taxon>Zoopagomycota</taxon>
        <taxon>Kickxellomycotina</taxon>
        <taxon>Kickxellomycetes</taxon>
        <taxon>Kickxellales</taxon>
        <taxon>Kickxellaceae</taxon>
        <taxon>Mycoemilia</taxon>
    </lineage>
</organism>
<evidence type="ECO:0000313" key="11">
    <source>
        <dbReference type="Proteomes" id="UP001150538"/>
    </source>
</evidence>
<dbReference type="PANTHER" id="PTHR12734">
    <property type="entry name" value="METHYLTRANSFERASE-RELATED"/>
    <property type="match status" value="1"/>
</dbReference>
<dbReference type="GO" id="GO:0005737">
    <property type="term" value="C:cytoplasm"/>
    <property type="evidence" value="ECO:0007669"/>
    <property type="project" value="UniProtKB-SubCell"/>
</dbReference>
<evidence type="ECO:0000256" key="7">
    <source>
        <dbReference type="ARBA" id="ARBA00022691"/>
    </source>
</evidence>
<comment type="caution">
    <text evidence="10">The sequence shown here is derived from an EMBL/GenBank/DDBJ whole genome shotgun (WGS) entry which is preliminary data.</text>
</comment>
<sequence length="240" mass="26377">MPRPEHQAPPEIFYNEDEAAKYTSNTRITAIQAEMSMRAVELLNLPEGETAYLLDLGCGSGLSGEILDEDGHIWVGLDISPSMLDIAVQKDVEGDLFLQDIGDGLGFRPGTFDGAISISVLQWLCNADKSCHDPWARLQRFFTTLFMCLRNGARAVFQFYPENDSQIERIMAAAMKCGFTGGLVVDYPNSQSARKYYLCLFAGQDSSGKKQALPKALGEEEGDAGVNGVAYERSRQVPAF</sequence>
<proteinExistence type="inferred from homology"/>
<dbReference type="Pfam" id="PF08241">
    <property type="entry name" value="Methyltransf_11"/>
    <property type="match status" value="1"/>
</dbReference>
<evidence type="ECO:0000256" key="3">
    <source>
        <dbReference type="ARBA" id="ARBA00005547"/>
    </source>
</evidence>
<dbReference type="EMBL" id="JANBPU010000112">
    <property type="protein sequence ID" value="KAJ1916167.1"/>
    <property type="molecule type" value="Genomic_DNA"/>
</dbReference>
<feature type="domain" description="Methyltransferase type 11" evidence="9">
    <location>
        <begin position="54"/>
        <end position="150"/>
    </location>
</feature>
<dbReference type="Proteomes" id="UP001150538">
    <property type="component" value="Unassembled WGS sequence"/>
</dbReference>
<dbReference type="SUPFAM" id="SSF53335">
    <property type="entry name" value="S-adenosyl-L-methionine-dependent methyltransferases"/>
    <property type="match status" value="1"/>
</dbReference>
<evidence type="ECO:0000256" key="5">
    <source>
        <dbReference type="ARBA" id="ARBA00022603"/>
    </source>
</evidence>
<accession>A0A9W8DNK9</accession>
<comment type="subcellular location">
    <subcellularLocation>
        <location evidence="2">Cytoplasm</location>
    </subcellularLocation>
    <subcellularLocation>
        <location evidence="1">Nucleus</location>
    </subcellularLocation>
</comment>
<dbReference type="Gene3D" id="3.40.50.150">
    <property type="entry name" value="Vaccinia Virus protein VP39"/>
    <property type="match status" value="1"/>
</dbReference>
<dbReference type="EC" id="2.1.1.309" evidence="10"/>
<dbReference type="InterPro" id="IPR029063">
    <property type="entry name" value="SAM-dependent_MTases_sf"/>
</dbReference>
<keyword evidence="4" id="KW-0963">Cytoplasm</keyword>
<keyword evidence="7" id="KW-0949">S-adenosyl-L-methionine</keyword>
<dbReference type="InterPro" id="IPR039769">
    <property type="entry name" value="Bud23-like"/>
</dbReference>
<reference evidence="10" key="1">
    <citation type="submission" date="2022-07" db="EMBL/GenBank/DDBJ databases">
        <title>Phylogenomic reconstructions and comparative analyses of Kickxellomycotina fungi.</title>
        <authorList>
            <person name="Reynolds N.K."/>
            <person name="Stajich J.E."/>
            <person name="Barry K."/>
            <person name="Grigoriev I.V."/>
            <person name="Crous P."/>
            <person name="Smith M.E."/>
        </authorList>
    </citation>
    <scope>NUCLEOTIDE SEQUENCE</scope>
    <source>
        <strain evidence="10">NBRC 100468</strain>
    </source>
</reference>
<evidence type="ECO:0000256" key="4">
    <source>
        <dbReference type="ARBA" id="ARBA00022490"/>
    </source>
</evidence>
<evidence type="ECO:0000256" key="1">
    <source>
        <dbReference type="ARBA" id="ARBA00004123"/>
    </source>
</evidence>
<dbReference type="OrthoDB" id="2877at2759"/>
<name>A0A9W8DNK9_9FUNG</name>
<dbReference type="GO" id="GO:0070476">
    <property type="term" value="P:rRNA (guanine-N7)-methylation"/>
    <property type="evidence" value="ECO:0007669"/>
    <property type="project" value="InterPro"/>
</dbReference>
<comment type="similarity">
    <text evidence="3">Belongs to the class I-like SAM-binding methyltransferase superfamily. BUD23/WBSCR22 family.</text>
</comment>
<evidence type="ECO:0000256" key="6">
    <source>
        <dbReference type="ARBA" id="ARBA00022679"/>
    </source>
</evidence>
<dbReference type="CDD" id="cd02440">
    <property type="entry name" value="AdoMet_MTases"/>
    <property type="match status" value="1"/>
</dbReference>
<keyword evidence="5 10" id="KW-0489">Methyltransferase</keyword>
<evidence type="ECO:0000256" key="2">
    <source>
        <dbReference type="ARBA" id="ARBA00004496"/>
    </source>
</evidence>
<gene>
    <name evidence="10" type="primary">BUD23</name>
    <name evidence="10" type="ORF">H4219_003929</name>
</gene>
<dbReference type="InterPro" id="IPR013216">
    <property type="entry name" value="Methyltransf_11"/>
</dbReference>
<keyword evidence="8" id="KW-0539">Nucleus</keyword>